<evidence type="ECO:0000313" key="2">
    <source>
        <dbReference type="Proteomes" id="UP000053557"/>
    </source>
</evidence>
<gene>
    <name evidence="1" type="ORF">ATW55_10925</name>
</gene>
<evidence type="ECO:0000313" key="1">
    <source>
        <dbReference type="EMBL" id="KUO95361.1"/>
    </source>
</evidence>
<dbReference type="EMBL" id="LPVJ01000052">
    <property type="protein sequence ID" value="KUO95361.1"/>
    <property type="molecule type" value="Genomic_DNA"/>
</dbReference>
<name>A0A117SXG0_9BACL</name>
<reference evidence="1 2" key="1">
    <citation type="submission" date="2015-12" db="EMBL/GenBank/DDBJ databases">
        <title>Draft genome sequence of Acidibacillus ferrooxidans ITV001, isolated from a chalcopyrite acid mine drainage site in Brazil.</title>
        <authorList>
            <person name="Dall'Agnol H."/>
            <person name="Nancucheo I."/>
            <person name="Johnson B."/>
            <person name="Oliveira R."/>
            <person name="Leite L."/>
            <person name="Pylro V."/>
            <person name="Nunes G.L."/>
            <person name="Tzotzos G."/>
            <person name="Fernandes G.R."/>
            <person name="Dutra J."/>
            <person name="Orellana S.C."/>
            <person name="Oliveira G."/>
        </authorList>
    </citation>
    <scope>NUCLEOTIDE SEQUENCE [LARGE SCALE GENOMIC DNA]</scope>
    <source>
        <strain evidence="2">ITV01</strain>
    </source>
</reference>
<accession>A0A117SXG0</accession>
<protein>
    <recommendedName>
        <fullName evidence="3">YtkA-like domain-containing protein</fullName>
    </recommendedName>
</protein>
<dbReference type="Proteomes" id="UP000053557">
    <property type="component" value="Unassembled WGS sequence"/>
</dbReference>
<evidence type="ECO:0008006" key="3">
    <source>
        <dbReference type="Google" id="ProtNLM"/>
    </source>
</evidence>
<sequence length="159" mass="18181">MFQRINLFTFHPYLGERCKAMMRIAQLHPILFISLTISVLLGCGNAQDAVHHVIPAQNEGIRVTLLHFPIQPREMQWERVRIDVQMPAALRHPQIRVVRVKAVMQGMSMPALETDLHPLTHGRFEGNLLFTMRGVWTLHFLLATGGAIYEQSHSIEVRA</sequence>
<dbReference type="AlphaFoldDB" id="A0A117SXG0"/>
<proteinExistence type="predicted"/>
<keyword evidence="2" id="KW-1185">Reference proteome</keyword>
<comment type="caution">
    <text evidence="1">The sequence shown here is derived from an EMBL/GenBank/DDBJ whole genome shotgun (WGS) entry which is preliminary data.</text>
</comment>
<organism evidence="1 2">
    <name type="scientific">Ferroacidibacillus organovorans</name>
    <dbReference type="NCBI Taxonomy" id="1765683"/>
    <lineage>
        <taxon>Bacteria</taxon>
        <taxon>Bacillati</taxon>
        <taxon>Bacillota</taxon>
        <taxon>Bacilli</taxon>
        <taxon>Bacillales</taxon>
        <taxon>Alicyclobacillaceae</taxon>
        <taxon>Ferroacidibacillus</taxon>
    </lineage>
</organism>